<dbReference type="EMBL" id="JABSTR010000002">
    <property type="protein sequence ID" value="KAH9364713.1"/>
    <property type="molecule type" value="Genomic_DNA"/>
</dbReference>
<dbReference type="OrthoDB" id="6499288at2759"/>
<sequence length="412" mass="46393">MQIHCWNLSNGCDALGAACEIVEHFQKDCQYHAVTCFRCKQSMAYKELSGHLETNDCFIPEGNASSIRYGSLDATITPFAHDIGQLRDQLSSVQTSLQETKELIAGRAQLFRERADADMHVTESVHTLDNTLKESMRQSQISAGRTAEELALITNTLRDVLVSVRKIKTSLETYITEATSEVSVACQNLQQELEDFTDLTPQVLRKTEKRLEGLENIARECWKNELDMQKTLKCLDERLSGDVCRNLSALGKAAQVISELPLCTSEPLVWTVRGWSKLKKAATINEEVEASAEKPKYFFGYSILPGIRILKDDGDLTLHLIYRVCQGGYDSLLAWPLRKKLCVNVFNSEGEEIPQEIVLNLRTGAFKQEERPTTARNDPICSRGYTKMCDIERNGCVKNDEVSFKFTVSQLC</sequence>
<comment type="caution">
    <text evidence="2">The sequence shown here is derived from an EMBL/GenBank/DDBJ whole genome shotgun (WGS) entry which is preliminary data.</text>
</comment>
<dbReference type="InterPro" id="IPR008974">
    <property type="entry name" value="TRAF-like"/>
</dbReference>
<keyword evidence="3" id="KW-1185">Reference proteome</keyword>
<evidence type="ECO:0000313" key="3">
    <source>
        <dbReference type="Proteomes" id="UP000821853"/>
    </source>
</evidence>
<dbReference type="Pfam" id="PF21355">
    <property type="entry name" value="TRAF-mep_MATH"/>
    <property type="match status" value="1"/>
</dbReference>
<dbReference type="InterPro" id="IPR049342">
    <property type="entry name" value="TRAF1-6_MATH_dom"/>
</dbReference>
<proteinExistence type="predicted"/>
<organism evidence="2 3">
    <name type="scientific">Haemaphysalis longicornis</name>
    <name type="common">Bush tick</name>
    <dbReference type="NCBI Taxonomy" id="44386"/>
    <lineage>
        <taxon>Eukaryota</taxon>
        <taxon>Metazoa</taxon>
        <taxon>Ecdysozoa</taxon>
        <taxon>Arthropoda</taxon>
        <taxon>Chelicerata</taxon>
        <taxon>Arachnida</taxon>
        <taxon>Acari</taxon>
        <taxon>Parasitiformes</taxon>
        <taxon>Ixodida</taxon>
        <taxon>Ixodoidea</taxon>
        <taxon>Ixodidae</taxon>
        <taxon>Haemaphysalinae</taxon>
        <taxon>Haemaphysalis</taxon>
    </lineage>
</organism>
<evidence type="ECO:0000313" key="2">
    <source>
        <dbReference type="EMBL" id="KAH9364713.1"/>
    </source>
</evidence>
<gene>
    <name evidence="2" type="ORF">HPB48_017021</name>
</gene>
<name>A0A9J6FR25_HAELO</name>
<dbReference type="AlphaFoldDB" id="A0A9J6FR25"/>
<dbReference type="Gene3D" id="3.30.40.10">
    <property type="entry name" value="Zinc/RING finger domain, C3HC4 (zinc finger)"/>
    <property type="match status" value="1"/>
</dbReference>
<dbReference type="SUPFAM" id="SSF49599">
    <property type="entry name" value="TRAF domain-like"/>
    <property type="match status" value="2"/>
</dbReference>
<dbReference type="VEuPathDB" id="VectorBase:HLOH_042691"/>
<accession>A0A9J6FR25</accession>
<protein>
    <recommendedName>
        <fullName evidence="1">TRAF1-6 MATH domain-containing protein</fullName>
    </recommendedName>
</protein>
<dbReference type="Gene3D" id="2.60.210.10">
    <property type="entry name" value="Apoptosis, Tumor Necrosis Factor Receptor Associated Protein 2, Chain A"/>
    <property type="match status" value="1"/>
</dbReference>
<reference evidence="2 3" key="1">
    <citation type="journal article" date="2020" name="Cell">
        <title>Large-Scale Comparative Analyses of Tick Genomes Elucidate Their Genetic Diversity and Vector Capacities.</title>
        <authorList>
            <consortium name="Tick Genome and Microbiome Consortium (TIGMIC)"/>
            <person name="Jia N."/>
            <person name="Wang J."/>
            <person name="Shi W."/>
            <person name="Du L."/>
            <person name="Sun Y."/>
            <person name="Zhan W."/>
            <person name="Jiang J.F."/>
            <person name="Wang Q."/>
            <person name="Zhang B."/>
            <person name="Ji P."/>
            <person name="Bell-Sakyi L."/>
            <person name="Cui X.M."/>
            <person name="Yuan T.T."/>
            <person name="Jiang B.G."/>
            <person name="Yang W.F."/>
            <person name="Lam T.T."/>
            <person name="Chang Q.C."/>
            <person name="Ding S.J."/>
            <person name="Wang X.J."/>
            <person name="Zhu J.G."/>
            <person name="Ruan X.D."/>
            <person name="Zhao L."/>
            <person name="Wei J.T."/>
            <person name="Ye R.Z."/>
            <person name="Que T.C."/>
            <person name="Du C.H."/>
            <person name="Zhou Y.H."/>
            <person name="Cheng J.X."/>
            <person name="Dai P.F."/>
            <person name="Guo W.B."/>
            <person name="Han X.H."/>
            <person name="Huang E.J."/>
            <person name="Li L.F."/>
            <person name="Wei W."/>
            <person name="Gao Y.C."/>
            <person name="Liu J.Z."/>
            <person name="Shao H.Z."/>
            <person name="Wang X."/>
            <person name="Wang C.C."/>
            <person name="Yang T.C."/>
            <person name="Huo Q.B."/>
            <person name="Li W."/>
            <person name="Chen H.Y."/>
            <person name="Chen S.E."/>
            <person name="Zhou L.G."/>
            <person name="Ni X.B."/>
            <person name="Tian J.H."/>
            <person name="Sheng Y."/>
            <person name="Liu T."/>
            <person name="Pan Y.S."/>
            <person name="Xia L.Y."/>
            <person name="Li J."/>
            <person name="Zhao F."/>
            <person name="Cao W.C."/>
        </authorList>
    </citation>
    <scope>NUCLEOTIDE SEQUENCE [LARGE SCALE GENOMIC DNA]</scope>
    <source>
        <strain evidence="2">HaeL-2018</strain>
    </source>
</reference>
<evidence type="ECO:0000259" key="1">
    <source>
        <dbReference type="Pfam" id="PF21355"/>
    </source>
</evidence>
<dbReference type="Proteomes" id="UP000821853">
    <property type="component" value="Chromosome 10"/>
</dbReference>
<feature type="domain" description="TRAF1-6 MATH" evidence="1">
    <location>
        <begin position="301"/>
        <end position="404"/>
    </location>
</feature>
<dbReference type="InterPro" id="IPR013083">
    <property type="entry name" value="Znf_RING/FYVE/PHD"/>
</dbReference>